<feature type="transmembrane region" description="Helical" evidence="5">
    <location>
        <begin position="419"/>
        <end position="440"/>
    </location>
</feature>
<dbReference type="InterPro" id="IPR020846">
    <property type="entry name" value="MFS_dom"/>
</dbReference>
<dbReference type="InterPro" id="IPR036259">
    <property type="entry name" value="MFS_trans_sf"/>
</dbReference>
<keyword evidence="8" id="KW-1185">Reference proteome</keyword>
<evidence type="ECO:0000313" key="7">
    <source>
        <dbReference type="EMBL" id="CAH4023034.1"/>
    </source>
</evidence>
<dbReference type="Proteomes" id="UP001152562">
    <property type="component" value="Unassembled WGS sequence"/>
</dbReference>
<feature type="transmembrane region" description="Helical" evidence="5">
    <location>
        <begin position="359"/>
        <end position="379"/>
    </location>
</feature>
<dbReference type="EMBL" id="CALOZG010000004">
    <property type="protein sequence ID" value="CAH4023034.1"/>
    <property type="molecule type" value="Genomic_DNA"/>
</dbReference>
<evidence type="ECO:0000256" key="5">
    <source>
        <dbReference type="SAM" id="Phobius"/>
    </source>
</evidence>
<evidence type="ECO:0000256" key="2">
    <source>
        <dbReference type="ARBA" id="ARBA00022692"/>
    </source>
</evidence>
<feature type="transmembrane region" description="Helical" evidence="5">
    <location>
        <begin position="446"/>
        <end position="467"/>
    </location>
</feature>
<keyword evidence="4 5" id="KW-0472">Membrane</keyword>
<name>A0A9P0X746_PIEBR</name>
<reference evidence="7" key="1">
    <citation type="submission" date="2022-05" db="EMBL/GenBank/DDBJ databases">
        <authorList>
            <person name="Okamura Y."/>
        </authorList>
    </citation>
    <scope>NUCLEOTIDE SEQUENCE</scope>
</reference>
<dbReference type="Gene3D" id="1.20.1250.20">
    <property type="entry name" value="MFS general substrate transporter like domains"/>
    <property type="match status" value="1"/>
</dbReference>
<evidence type="ECO:0000259" key="6">
    <source>
        <dbReference type="PROSITE" id="PS50850"/>
    </source>
</evidence>
<dbReference type="GO" id="GO:0022857">
    <property type="term" value="F:transmembrane transporter activity"/>
    <property type="evidence" value="ECO:0007669"/>
    <property type="project" value="InterPro"/>
</dbReference>
<feature type="transmembrane region" description="Helical" evidence="5">
    <location>
        <begin position="49"/>
        <end position="69"/>
    </location>
</feature>
<dbReference type="InterPro" id="IPR005828">
    <property type="entry name" value="MFS_sugar_transport-like"/>
</dbReference>
<dbReference type="AlphaFoldDB" id="A0A9P0X746"/>
<comment type="subcellular location">
    <subcellularLocation>
        <location evidence="1">Membrane</location>
        <topology evidence="1">Multi-pass membrane protein</topology>
    </subcellularLocation>
</comment>
<evidence type="ECO:0000313" key="8">
    <source>
        <dbReference type="Proteomes" id="UP001152562"/>
    </source>
</evidence>
<dbReference type="PANTHER" id="PTHR24064">
    <property type="entry name" value="SOLUTE CARRIER FAMILY 22 MEMBER"/>
    <property type="match status" value="1"/>
</dbReference>
<feature type="transmembrane region" description="Helical" evidence="5">
    <location>
        <begin position="210"/>
        <end position="231"/>
    </location>
</feature>
<comment type="caution">
    <text evidence="7">The sequence shown here is derived from an EMBL/GenBank/DDBJ whole genome shotgun (WGS) entry which is preliminary data.</text>
</comment>
<keyword evidence="2 5" id="KW-0812">Transmembrane</keyword>
<evidence type="ECO:0000256" key="1">
    <source>
        <dbReference type="ARBA" id="ARBA00004141"/>
    </source>
</evidence>
<dbReference type="GO" id="GO:0016020">
    <property type="term" value="C:membrane"/>
    <property type="evidence" value="ECO:0007669"/>
    <property type="project" value="UniProtKB-SubCell"/>
</dbReference>
<feature type="transmembrane region" description="Helical" evidence="5">
    <location>
        <begin position="391"/>
        <end position="412"/>
    </location>
</feature>
<organism evidence="7 8">
    <name type="scientific">Pieris brassicae</name>
    <name type="common">White butterfly</name>
    <name type="synonym">Large white butterfly</name>
    <dbReference type="NCBI Taxonomy" id="7116"/>
    <lineage>
        <taxon>Eukaryota</taxon>
        <taxon>Metazoa</taxon>
        <taxon>Ecdysozoa</taxon>
        <taxon>Arthropoda</taxon>
        <taxon>Hexapoda</taxon>
        <taxon>Insecta</taxon>
        <taxon>Pterygota</taxon>
        <taxon>Neoptera</taxon>
        <taxon>Endopterygota</taxon>
        <taxon>Lepidoptera</taxon>
        <taxon>Glossata</taxon>
        <taxon>Ditrysia</taxon>
        <taxon>Papilionoidea</taxon>
        <taxon>Pieridae</taxon>
        <taxon>Pierinae</taxon>
        <taxon>Pieris</taxon>
    </lineage>
</organism>
<feature type="transmembrane region" description="Helical" evidence="5">
    <location>
        <begin position="243"/>
        <end position="265"/>
    </location>
</feature>
<accession>A0A9P0X746</accession>
<evidence type="ECO:0000256" key="3">
    <source>
        <dbReference type="ARBA" id="ARBA00022989"/>
    </source>
</evidence>
<keyword evidence="3 5" id="KW-1133">Transmembrane helix</keyword>
<protein>
    <recommendedName>
        <fullName evidence="6">Major facilitator superfamily (MFS) profile domain-containing protein</fullName>
    </recommendedName>
</protein>
<gene>
    <name evidence="7" type="ORF">PIBRA_LOCUS4103</name>
</gene>
<proteinExistence type="predicted"/>
<feature type="domain" description="Major facilitator superfamily (MFS) profile" evidence="6">
    <location>
        <begin position="51"/>
        <end position="531"/>
    </location>
</feature>
<feature type="transmembrane region" description="Helical" evidence="5">
    <location>
        <begin position="271"/>
        <end position="290"/>
    </location>
</feature>
<evidence type="ECO:0000256" key="4">
    <source>
        <dbReference type="ARBA" id="ARBA00023136"/>
    </source>
</evidence>
<sequence length="553" mass="62266">MESKSHQIDYHRRSKYIGRMTEAEQMADGAGSNLDKVWRILGPFGKYTVVNYAFLLFPCYLAGIYGSVFNFEAMDINYRCAIPECENENSTWVEYAIPKQNNKFDKCRRYDYSNESNTCDQLSFNRSSIFKCKEYIYSREDSVVKDFNLGCQDWKRTLIGTAQYSGFLIALPLTGVLSDKYGRVKPMAVASAMYAVFGTIRSFSTSYEMLIVFEFLETATGAATYSTAFVFGMELVRPDGRVFGNTLLNFAFILGSMSLSLLAWALQNWRLMLRIVYPPAFLVLSYLFILNESPRWLLSKGRCEEALSILKKAEKMNKVKIPEHLLSSLKATAKYDESSIDEIKFGTVFTKVLKSRTMLLRLVLCCYLWITCSFTYYGLSINSVSLAGNKYLNYTFVAFIEIPANIFCYVVLTKYGRKRVLVTMYALGGIFCIGLALIARDSLWSLFIYLAGKFAITVAYSTVYVTASEIFPTNARQSLLAICSTSGRAGATMAPLSPLLARYNDNLPTIIFGSLALLASLLSLTIPKTDHVSLPDSVKEAKKIAQIKKISKL</sequence>
<dbReference type="PROSITE" id="PS50850">
    <property type="entry name" value="MFS"/>
    <property type="match status" value="1"/>
</dbReference>
<dbReference type="SUPFAM" id="SSF103473">
    <property type="entry name" value="MFS general substrate transporter"/>
    <property type="match status" value="1"/>
</dbReference>
<dbReference type="Pfam" id="PF00083">
    <property type="entry name" value="Sugar_tr"/>
    <property type="match status" value="1"/>
</dbReference>